<keyword evidence="1" id="KW-1133">Transmembrane helix</keyword>
<dbReference type="AlphaFoldDB" id="F0F7U5"/>
<proteinExistence type="predicted"/>
<organism evidence="2 3">
    <name type="scientific">Prevotella multiformis DSM 16608</name>
    <dbReference type="NCBI Taxonomy" id="888743"/>
    <lineage>
        <taxon>Bacteria</taxon>
        <taxon>Pseudomonadati</taxon>
        <taxon>Bacteroidota</taxon>
        <taxon>Bacteroidia</taxon>
        <taxon>Bacteroidales</taxon>
        <taxon>Prevotellaceae</taxon>
        <taxon>Prevotella</taxon>
    </lineage>
</organism>
<keyword evidence="3" id="KW-1185">Reference proteome</keyword>
<dbReference type="OrthoDB" id="9843011at2"/>
<dbReference type="RefSeq" id="WP_007366416.1">
    <property type="nucleotide sequence ID" value="NZ_GL872282.1"/>
</dbReference>
<evidence type="ECO:0000313" key="2">
    <source>
        <dbReference type="EMBL" id="EGC19788.1"/>
    </source>
</evidence>
<evidence type="ECO:0000256" key="1">
    <source>
        <dbReference type="SAM" id="Phobius"/>
    </source>
</evidence>
<sequence>MKKFKFFLYTSFISLLIFWGMQIILYIITTLLAGARQETIFPDRMTEMINGLFILSFITFGYLGWLNVFFLWMLYFTKINRIWMRSKWVCVIESTLFWIFFYVLGMVIDYLPDNIKFYYTPPIVESRNAVSDAAYTIHPCFSDDAKILYVYIVLFLIAVLTKLYKRKDTDKLFFM</sequence>
<dbReference type="EMBL" id="AEWX01000024">
    <property type="protein sequence ID" value="EGC19788.1"/>
    <property type="molecule type" value="Genomic_DNA"/>
</dbReference>
<dbReference type="eggNOG" id="ENOG5033WCI">
    <property type="taxonomic scope" value="Bacteria"/>
</dbReference>
<comment type="caution">
    <text evidence="2">The sequence shown here is derived from an EMBL/GenBank/DDBJ whole genome shotgun (WGS) entry which is preliminary data.</text>
</comment>
<feature type="transmembrane region" description="Helical" evidence="1">
    <location>
        <begin position="7"/>
        <end position="28"/>
    </location>
</feature>
<reference evidence="2 3" key="1">
    <citation type="submission" date="2011-01" db="EMBL/GenBank/DDBJ databases">
        <authorList>
            <person name="Muzny D."/>
            <person name="Qin X."/>
            <person name="Deng J."/>
            <person name="Jiang H."/>
            <person name="Liu Y."/>
            <person name="Qu J."/>
            <person name="Song X.-Z."/>
            <person name="Zhang L."/>
            <person name="Thornton R."/>
            <person name="Coyle M."/>
            <person name="Francisco L."/>
            <person name="Jackson L."/>
            <person name="Javaid M."/>
            <person name="Korchina V."/>
            <person name="Kovar C."/>
            <person name="Mata R."/>
            <person name="Mathew T."/>
            <person name="Ngo R."/>
            <person name="Nguyen L."/>
            <person name="Nguyen N."/>
            <person name="Okwuonu G."/>
            <person name="Ongeri F."/>
            <person name="Pham C."/>
            <person name="Simmons D."/>
            <person name="Wilczek-Boney K."/>
            <person name="Hale W."/>
            <person name="Jakkamsetti A."/>
            <person name="Pham P."/>
            <person name="Ruth R."/>
            <person name="San Lucas F."/>
            <person name="Warren J."/>
            <person name="Zhang J."/>
            <person name="Zhao Z."/>
            <person name="Zhou C."/>
            <person name="Zhu D."/>
            <person name="Lee S."/>
            <person name="Bess C."/>
            <person name="Blankenburg K."/>
            <person name="Forbes L."/>
            <person name="Fu Q."/>
            <person name="Gubbala S."/>
            <person name="Hirani K."/>
            <person name="Jayaseelan J.C."/>
            <person name="Lara F."/>
            <person name="Munidasa M."/>
            <person name="Palculict T."/>
            <person name="Patil S."/>
            <person name="Pu L.-L."/>
            <person name="Saada N."/>
            <person name="Tang L."/>
            <person name="Weissenberger G."/>
            <person name="Zhu Y."/>
            <person name="Hemphill L."/>
            <person name="Shang Y."/>
            <person name="Youmans B."/>
            <person name="Ayvaz T."/>
            <person name="Ross M."/>
            <person name="Santibanez J."/>
            <person name="Aqrawi P."/>
            <person name="Gross S."/>
            <person name="Joshi V."/>
            <person name="Fowler G."/>
            <person name="Nazareth L."/>
            <person name="Reid J."/>
            <person name="Worley K."/>
            <person name="Petrosino J."/>
            <person name="Highlander S."/>
            <person name="Gibbs R."/>
        </authorList>
    </citation>
    <scope>NUCLEOTIDE SEQUENCE [LARGE SCALE GENOMIC DNA]</scope>
    <source>
        <strain evidence="2 3">DSM 16608</strain>
    </source>
</reference>
<dbReference type="Proteomes" id="UP000005697">
    <property type="component" value="Unassembled WGS sequence"/>
</dbReference>
<feature type="transmembrane region" description="Helical" evidence="1">
    <location>
        <begin position="88"/>
        <end position="108"/>
    </location>
</feature>
<keyword evidence="1" id="KW-0812">Transmembrane</keyword>
<keyword evidence="1" id="KW-0472">Membrane</keyword>
<feature type="transmembrane region" description="Helical" evidence="1">
    <location>
        <begin position="147"/>
        <end position="164"/>
    </location>
</feature>
<feature type="transmembrane region" description="Helical" evidence="1">
    <location>
        <begin position="48"/>
        <end position="76"/>
    </location>
</feature>
<protein>
    <submittedName>
        <fullName evidence="2">Uncharacterized protein</fullName>
    </submittedName>
</protein>
<evidence type="ECO:0000313" key="3">
    <source>
        <dbReference type="Proteomes" id="UP000005697"/>
    </source>
</evidence>
<accession>F0F7U5</accession>
<name>F0F7U5_9BACT</name>
<dbReference type="HOGENOM" id="CLU_1569291_0_0_10"/>
<gene>
    <name evidence="2" type="ORF">HMPREF9141_1662</name>
</gene>